<feature type="domain" description="ASCH" evidence="1">
    <location>
        <begin position="1"/>
        <end position="114"/>
    </location>
</feature>
<proteinExistence type="predicted"/>
<protein>
    <recommendedName>
        <fullName evidence="1">ASCH domain-containing protein</fullName>
    </recommendedName>
</protein>
<accession>F0Y2H0</accession>
<sequence length="114" mass="12636">LQPKYADLIKSGAKTWEGRAYAGWLEHVSVDDCITFKVTTRGAERVIARALDVRRFDTFEDMLDHCGLDACLPGCASREEGAKIYRSFGCFDGRTYADVEAEAGVVAIRVMPLD</sequence>
<dbReference type="KEGG" id="aaf:AURANDRAFT_17437"/>
<gene>
    <name evidence="2" type="ORF">AURANDRAFT_17437</name>
</gene>
<dbReference type="InParanoid" id="F0Y2H0"/>
<dbReference type="RefSeq" id="XP_009034293.1">
    <property type="nucleotide sequence ID" value="XM_009036045.1"/>
</dbReference>
<dbReference type="AlphaFoldDB" id="F0Y2H0"/>
<feature type="non-terminal residue" evidence="2">
    <location>
        <position position="1"/>
    </location>
</feature>
<dbReference type="SMART" id="SM01022">
    <property type="entry name" value="ASCH"/>
    <property type="match status" value="1"/>
</dbReference>
<evidence type="ECO:0000313" key="3">
    <source>
        <dbReference type="Proteomes" id="UP000002729"/>
    </source>
</evidence>
<dbReference type="Proteomes" id="UP000002729">
    <property type="component" value="Unassembled WGS sequence"/>
</dbReference>
<dbReference type="SUPFAM" id="SSF88697">
    <property type="entry name" value="PUA domain-like"/>
    <property type="match status" value="1"/>
</dbReference>
<dbReference type="InterPro" id="IPR007374">
    <property type="entry name" value="ASCH_domain"/>
</dbReference>
<dbReference type="Pfam" id="PF04266">
    <property type="entry name" value="ASCH"/>
    <property type="match status" value="1"/>
</dbReference>
<evidence type="ECO:0000313" key="2">
    <source>
        <dbReference type="EMBL" id="EGB10702.1"/>
    </source>
</evidence>
<name>F0Y2H0_AURAN</name>
<dbReference type="Gene3D" id="2.30.130.30">
    <property type="entry name" value="Hypothetical protein"/>
    <property type="match status" value="1"/>
</dbReference>
<organism evidence="3">
    <name type="scientific">Aureococcus anophagefferens</name>
    <name type="common">Harmful bloom alga</name>
    <dbReference type="NCBI Taxonomy" id="44056"/>
    <lineage>
        <taxon>Eukaryota</taxon>
        <taxon>Sar</taxon>
        <taxon>Stramenopiles</taxon>
        <taxon>Ochrophyta</taxon>
        <taxon>Pelagophyceae</taxon>
        <taxon>Pelagomonadales</taxon>
        <taxon>Pelagomonadaceae</taxon>
        <taxon>Aureococcus</taxon>
    </lineage>
</organism>
<feature type="non-terminal residue" evidence="2">
    <location>
        <position position="114"/>
    </location>
</feature>
<keyword evidence="3" id="KW-1185">Reference proteome</keyword>
<dbReference type="EMBL" id="GL833123">
    <property type="protein sequence ID" value="EGB10702.1"/>
    <property type="molecule type" value="Genomic_DNA"/>
</dbReference>
<dbReference type="GeneID" id="20218834"/>
<reference evidence="2 3" key="1">
    <citation type="journal article" date="2011" name="Proc. Natl. Acad. Sci. U.S.A.">
        <title>Niche of harmful alga Aureococcus anophagefferens revealed through ecogenomics.</title>
        <authorList>
            <person name="Gobler C.J."/>
            <person name="Berry D.L."/>
            <person name="Dyhrman S.T."/>
            <person name="Wilhelm S.W."/>
            <person name="Salamov A."/>
            <person name="Lobanov A.V."/>
            <person name="Zhang Y."/>
            <person name="Collier J.L."/>
            <person name="Wurch L.L."/>
            <person name="Kustka A.B."/>
            <person name="Dill B.D."/>
            <person name="Shah M."/>
            <person name="VerBerkmoes N.C."/>
            <person name="Kuo A."/>
            <person name="Terry A."/>
            <person name="Pangilinan J."/>
            <person name="Lindquist E.A."/>
            <person name="Lucas S."/>
            <person name="Paulsen I.T."/>
            <person name="Hattenrath-Lehmann T.K."/>
            <person name="Talmage S.C."/>
            <person name="Walker E.A."/>
            <person name="Koch F."/>
            <person name="Burson A.M."/>
            <person name="Marcoval M.A."/>
            <person name="Tang Y.Z."/>
            <person name="Lecleir G.R."/>
            <person name="Coyne K.J."/>
            <person name="Berg G.M."/>
            <person name="Bertrand E.M."/>
            <person name="Saito M.A."/>
            <person name="Gladyshev V.N."/>
            <person name="Grigoriev I.V."/>
        </authorList>
    </citation>
    <scope>NUCLEOTIDE SEQUENCE [LARGE SCALE GENOMIC DNA]</scope>
    <source>
        <strain evidence="3">CCMP 1984</strain>
    </source>
</reference>
<evidence type="ECO:0000259" key="1">
    <source>
        <dbReference type="SMART" id="SM01022"/>
    </source>
</evidence>
<dbReference type="OrthoDB" id="112749at2759"/>
<dbReference type="InterPro" id="IPR015947">
    <property type="entry name" value="PUA-like_sf"/>
</dbReference>